<dbReference type="Pfam" id="PF00379">
    <property type="entry name" value="Chitin_bind_4"/>
    <property type="match status" value="1"/>
</dbReference>
<evidence type="ECO:0000313" key="4">
    <source>
        <dbReference type="EMBL" id="AQT26401.1"/>
    </source>
</evidence>
<dbReference type="RefSeq" id="XP_064113560.1">
    <property type="nucleotide sequence ID" value="XM_064257490.1"/>
</dbReference>
<dbReference type="GO" id="GO:0042302">
    <property type="term" value="F:structural constituent of cuticle"/>
    <property type="evidence" value="ECO:0007669"/>
    <property type="project" value="UniProtKB-UniRule"/>
</dbReference>
<dbReference type="AlphaFoldDB" id="A0A1S6KXI7"/>
<accession>A0A1S6KXI7</accession>
<dbReference type="PANTHER" id="PTHR12236:SF79">
    <property type="entry name" value="CUTICULAR PROTEIN 50CB-RELATED"/>
    <property type="match status" value="1"/>
</dbReference>
<dbReference type="PROSITE" id="PS51155">
    <property type="entry name" value="CHIT_BIND_RR_2"/>
    <property type="match status" value="1"/>
</dbReference>
<evidence type="ECO:0000256" key="3">
    <source>
        <dbReference type="SAM" id="SignalP"/>
    </source>
</evidence>
<sequence>MALKLFFMVLVISGVFCEKYKPDVEEPQGPAKYSYKYGVADAESGNSYGHDETRDGDAIQGSYIIRLPDSRTQKVTYTVNGGSGYVADVTYEGEPKYPDVPPKKGYN</sequence>
<dbReference type="KEGG" id="mnz:135220211"/>
<dbReference type="EMBL" id="KY126405">
    <property type="protein sequence ID" value="AQT26401.1"/>
    <property type="molecule type" value="mRNA"/>
</dbReference>
<feature type="signal peptide" evidence="3">
    <location>
        <begin position="1"/>
        <end position="17"/>
    </location>
</feature>
<keyword evidence="3" id="KW-0732">Signal</keyword>
<dbReference type="InterPro" id="IPR051217">
    <property type="entry name" value="Insect_Cuticle_Struc_Prot"/>
</dbReference>
<feature type="chain" id="PRO_5012390721" evidence="3">
    <location>
        <begin position="18"/>
        <end position="107"/>
    </location>
</feature>
<keyword evidence="1 2" id="KW-0193">Cuticle</keyword>
<reference evidence="4" key="1">
    <citation type="submission" date="2016-11" db="EMBL/GenBank/DDBJ databases">
        <title>Cloning and expression analysis of the cuticular molt-related gene from Macrobrachium nipponense.</title>
        <authorList>
            <person name="Miao Z."/>
        </authorList>
    </citation>
    <scope>NUCLEOTIDE SEQUENCE</scope>
</reference>
<organism evidence="4">
    <name type="scientific">Macrobrachium nipponense</name>
    <name type="common">Oriental river shrimp</name>
    <name type="synonym">Palaemon nipponensis</name>
    <dbReference type="NCBI Taxonomy" id="159736"/>
    <lineage>
        <taxon>Eukaryota</taxon>
        <taxon>Metazoa</taxon>
        <taxon>Ecdysozoa</taxon>
        <taxon>Arthropoda</taxon>
        <taxon>Crustacea</taxon>
        <taxon>Multicrustacea</taxon>
        <taxon>Malacostraca</taxon>
        <taxon>Eumalacostraca</taxon>
        <taxon>Eucarida</taxon>
        <taxon>Decapoda</taxon>
        <taxon>Pleocyemata</taxon>
        <taxon>Caridea</taxon>
        <taxon>Palaemonoidea</taxon>
        <taxon>Palaemonidae</taxon>
        <taxon>Macrobrachium</taxon>
    </lineage>
</organism>
<evidence type="ECO:0000256" key="1">
    <source>
        <dbReference type="ARBA" id="ARBA00022460"/>
    </source>
</evidence>
<dbReference type="InterPro" id="IPR000618">
    <property type="entry name" value="Insect_cuticle"/>
</dbReference>
<dbReference type="PANTHER" id="PTHR12236">
    <property type="entry name" value="STRUCTURAL CONTITUENT OF CUTICLE"/>
    <property type="match status" value="1"/>
</dbReference>
<name>A0A1S6KXI7_MACNP</name>
<dbReference type="GeneID" id="135220211"/>
<evidence type="ECO:0000256" key="2">
    <source>
        <dbReference type="PROSITE-ProRule" id="PRU00497"/>
    </source>
</evidence>
<proteinExistence type="evidence at transcript level"/>
<protein>
    <submittedName>
        <fullName evidence="4">Chitin-binding protein</fullName>
    </submittedName>
</protein>
<dbReference type="GO" id="GO:0005615">
    <property type="term" value="C:extracellular space"/>
    <property type="evidence" value="ECO:0007669"/>
    <property type="project" value="TreeGrafter"/>
</dbReference>
<dbReference type="GO" id="GO:0031012">
    <property type="term" value="C:extracellular matrix"/>
    <property type="evidence" value="ECO:0007669"/>
    <property type="project" value="TreeGrafter"/>
</dbReference>